<dbReference type="PANTHER" id="PTHR40446">
    <property type="entry name" value="N-ACETYLGLUCOSAMINE-1-PHOSPHODIESTER ALPHA-N-ACETYLGLUCOSAMINIDASE"/>
    <property type="match status" value="1"/>
</dbReference>
<gene>
    <name evidence="3" type="ORF">TKV_c04700</name>
</gene>
<keyword evidence="1" id="KW-0732">Signal</keyword>
<dbReference type="Proteomes" id="UP000029669">
    <property type="component" value="Chromosome"/>
</dbReference>
<reference evidence="4" key="1">
    <citation type="journal article" date="2015" name="Genome Announc.">
        <title>Whole-Genome Sequences of 80 Environmental and Clinical Isolates of Burkholderia pseudomallei.</title>
        <authorList>
            <person name="Johnson S.L."/>
            <person name="Baker A.L."/>
            <person name="Chain P.S."/>
            <person name="Currie B.J."/>
            <person name="Daligault H.E."/>
            <person name="Davenport K.W."/>
            <person name="Davis C.B."/>
            <person name="Inglis T.J."/>
            <person name="Kaestli M."/>
            <person name="Koren S."/>
            <person name="Mayo M."/>
            <person name="Merritt A.J."/>
            <person name="Price E.P."/>
            <person name="Sarovich D.S."/>
            <person name="Warner J."/>
            <person name="Rosovitz M.J."/>
        </authorList>
    </citation>
    <scope>NUCLEOTIDE SEQUENCE [LARGE SCALE GENOMIC DNA]</scope>
    <source>
        <strain evidence="4">DSM 2030</strain>
    </source>
</reference>
<feature type="signal peptide" evidence="1">
    <location>
        <begin position="1"/>
        <end position="27"/>
    </location>
</feature>
<evidence type="ECO:0000313" key="3">
    <source>
        <dbReference type="EMBL" id="AIS51672.1"/>
    </source>
</evidence>
<accession>A0A097APB9</accession>
<dbReference type="EMBL" id="CP009170">
    <property type="protein sequence ID" value="AIS51672.1"/>
    <property type="molecule type" value="Genomic_DNA"/>
</dbReference>
<dbReference type="RefSeq" id="WP_049684592.1">
    <property type="nucleotide sequence ID" value="NZ_CP009170.1"/>
</dbReference>
<dbReference type="AlphaFoldDB" id="A0A097APB9"/>
<dbReference type="PANTHER" id="PTHR40446:SF2">
    <property type="entry name" value="N-ACETYLGLUCOSAMINE-1-PHOSPHODIESTER ALPHA-N-ACETYLGLUCOSAMINIDASE"/>
    <property type="match status" value="1"/>
</dbReference>
<dbReference type="eggNOG" id="COG4632">
    <property type="taxonomic scope" value="Bacteria"/>
</dbReference>
<keyword evidence="4" id="KW-1185">Reference proteome</keyword>
<dbReference type="HOGENOM" id="CLU_004974_0_0_9"/>
<dbReference type="InterPro" id="IPR018711">
    <property type="entry name" value="NAGPA"/>
</dbReference>
<evidence type="ECO:0000259" key="2">
    <source>
        <dbReference type="Pfam" id="PF09992"/>
    </source>
</evidence>
<dbReference type="SUPFAM" id="SSF56300">
    <property type="entry name" value="Metallo-dependent phosphatases"/>
    <property type="match status" value="1"/>
</dbReference>
<organism evidence="3 4">
    <name type="scientific">Thermoanaerobacter kivui</name>
    <name type="common">Acetogenium kivui</name>
    <dbReference type="NCBI Taxonomy" id="2325"/>
    <lineage>
        <taxon>Bacteria</taxon>
        <taxon>Bacillati</taxon>
        <taxon>Bacillota</taxon>
        <taxon>Clostridia</taxon>
        <taxon>Thermoanaerobacterales</taxon>
        <taxon>Thermoanaerobacteraceae</taxon>
        <taxon>Thermoanaerobacter</taxon>
    </lineage>
</organism>
<feature type="chain" id="PRO_5001932656" description="Phosphodiester glycosidase domain-containing protein" evidence="1">
    <location>
        <begin position="28"/>
        <end position="795"/>
    </location>
</feature>
<dbReference type="Pfam" id="PF09992">
    <property type="entry name" value="NAGPA"/>
    <property type="match status" value="1"/>
</dbReference>
<protein>
    <recommendedName>
        <fullName evidence="2">Phosphodiester glycosidase domain-containing protein</fullName>
    </recommendedName>
</protein>
<feature type="domain" description="Phosphodiester glycosidase" evidence="2">
    <location>
        <begin position="204"/>
        <end position="377"/>
    </location>
</feature>
<proteinExistence type="predicted"/>
<name>A0A097APB9_THEKI</name>
<dbReference type="KEGG" id="tki:TKV_c04700"/>
<evidence type="ECO:0000313" key="4">
    <source>
        <dbReference type="Proteomes" id="UP000029669"/>
    </source>
</evidence>
<dbReference type="OrthoDB" id="9809781at2"/>
<sequence>MRIKKILSLCISILLLFLAFPIQNVKADTYTILETKEFTENLSKGVVHKNITYFTTEGWININVLKVDLTDKYTDVSVIFNPTGIKDRMTVRDMANAYGAVAAVNGDFFDTKTGFVIGATVKDGRLITDPSNVGKLATFFIDANGVPSIEYWSKSMSVTLPNGTKLPLAAINKISSTFEYLVMFTRDWFTTSPGANKNIPQLVEVVVDGNDRVLEVRQGQPSVEIPQGGYVLAGAGYVGENLLTLKPGDIIQKDINTNPPFQNLKMAVSGGTILVKDGKIAPFTHEIKGYTARTAIGYTKDKKYLIIATVDGTSSRGMTQKEMANLMISLGAYDALNLDGGGSTQMAIRPLGDTDAKLANYAPEGYERKVANGIGIFNTAPKGNLYALKLEVSDTNVFKGLHRTITVKGYDENYNPVTINPEEVLFSVNGITGVFSGNTFMPTSVGEGIITARVGNVIGTIKINSLDKPVDIRFNPANIVVDKNKAVPITVTAKNIKGYRALIEPQDITWDVYNNIGNIDSKGVFISSNFDVNGALVVNILGEKAILPVKVGQGSEFDTSVLPKVTEFTQIDPSNKEVPVKNTSNSFKFMVFGDTKYNTLLKLQISLKAADIANKEYPLAIFLGDVNEKVLNNLKVKYITTGDKYKVYNYNNSTFIVLNNRSGSLLSPDKNQWTWFKEQLKNVKGDNLFVILPKPVWGSDGFKDVKEAALFEETLKEFNKNTGKNVWIIYNSKSKFYTTLNDEIRYITTYGTDVEGNTNDIYNDFGFISVMVNGKEVNYQFKNLINKLAKFKNPF</sequence>
<dbReference type="InterPro" id="IPR029052">
    <property type="entry name" value="Metallo-depent_PP-like"/>
</dbReference>
<evidence type="ECO:0000256" key="1">
    <source>
        <dbReference type="SAM" id="SignalP"/>
    </source>
</evidence>
<dbReference type="STRING" id="2325.TKV_c04700"/>